<dbReference type="PANTHER" id="PTHR36747">
    <property type="entry name" value="HYDROXYPROLINE-RICH GLYCOPROTEIN FAMILY PROTEIN"/>
    <property type="match status" value="1"/>
</dbReference>
<evidence type="ECO:0000313" key="3">
    <source>
        <dbReference type="Proteomes" id="UP001152484"/>
    </source>
</evidence>
<feature type="compositionally biased region" description="Polar residues" evidence="1">
    <location>
        <begin position="1"/>
        <end position="13"/>
    </location>
</feature>
<organism evidence="2 3">
    <name type="scientific">Cuscuta europaea</name>
    <name type="common">European dodder</name>
    <dbReference type="NCBI Taxonomy" id="41803"/>
    <lineage>
        <taxon>Eukaryota</taxon>
        <taxon>Viridiplantae</taxon>
        <taxon>Streptophyta</taxon>
        <taxon>Embryophyta</taxon>
        <taxon>Tracheophyta</taxon>
        <taxon>Spermatophyta</taxon>
        <taxon>Magnoliopsida</taxon>
        <taxon>eudicotyledons</taxon>
        <taxon>Gunneridae</taxon>
        <taxon>Pentapetalae</taxon>
        <taxon>asterids</taxon>
        <taxon>lamiids</taxon>
        <taxon>Solanales</taxon>
        <taxon>Convolvulaceae</taxon>
        <taxon>Cuscuteae</taxon>
        <taxon>Cuscuta</taxon>
        <taxon>Cuscuta subgen. Cuscuta</taxon>
    </lineage>
</organism>
<reference evidence="2" key="1">
    <citation type="submission" date="2022-07" db="EMBL/GenBank/DDBJ databases">
        <authorList>
            <person name="Macas J."/>
            <person name="Novak P."/>
            <person name="Neumann P."/>
        </authorList>
    </citation>
    <scope>NUCLEOTIDE SEQUENCE</scope>
</reference>
<gene>
    <name evidence="2" type="ORF">CEURO_LOCUS11405</name>
</gene>
<dbReference type="AlphaFoldDB" id="A0A9P0Z8J3"/>
<dbReference type="Pfam" id="PF05032">
    <property type="entry name" value="Spo12"/>
    <property type="match status" value="1"/>
</dbReference>
<dbReference type="InterPro" id="IPR007727">
    <property type="entry name" value="Spo12"/>
</dbReference>
<dbReference type="Proteomes" id="UP001152484">
    <property type="component" value="Unassembled WGS sequence"/>
</dbReference>
<name>A0A9P0Z8J3_CUSEU</name>
<evidence type="ECO:0000256" key="1">
    <source>
        <dbReference type="SAM" id="MobiDB-lite"/>
    </source>
</evidence>
<keyword evidence="3" id="KW-1185">Reference proteome</keyword>
<comment type="caution">
    <text evidence="2">The sequence shown here is derived from an EMBL/GenBank/DDBJ whole genome shotgun (WGS) entry which is preliminary data.</text>
</comment>
<accession>A0A9P0Z8J3</accession>
<proteinExistence type="predicted"/>
<feature type="region of interest" description="Disordered" evidence="1">
    <location>
        <begin position="1"/>
        <end position="55"/>
    </location>
</feature>
<dbReference type="PANTHER" id="PTHR36747:SF1">
    <property type="entry name" value="HYDROXYPROLINE-RICH GLYCOPROTEIN FAMILY PROTEIN"/>
    <property type="match status" value="1"/>
</dbReference>
<dbReference type="EMBL" id="CAMAPE010000025">
    <property type="protein sequence ID" value="CAH9090891.1"/>
    <property type="molecule type" value="Genomic_DNA"/>
</dbReference>
<protein>
    <submittedName>
        <fullName evidence="2">Uncharacterized protein</fullName>
    </submittedName>
</protein>
<dbReference type="OrthoDB" id="1304819at2759"/>
<sequence length="115" mass="12038">MDENQESPPQAQKENAVPSLQPRTPAAVPARLKVPKPFKYPERYTSPTDQMMSPVSKRLLGDGRTRKAVAAAAAAAAPGPLLPPKPLKIKSVAPTAASTATATAPFSVLAARVDL</sequence>
<evidence type="ECO:0000313" key="2">
    <source>
        <dbReference type="EMBL" id="CAH9090891.1"/>
    </source>
</evidence>